<keyword evidence="2" id="KW-1133">Transmembrane helix</keyword>
<gene>
    <name evidence="3" type="ORF">F4562_004559</name>
</gene>
<keyword evidence="2" id="KW-0812">Transmembrane</keyword>
<organism evidence="3 4">
    <name type="scientific">Streptosporangium becharense</name>
    <dbReference type="NCBI Taxonomy" id="1816182"/>
    <lineage>
        <taxon>Bacteria</taxon>
        <taxon>Bacillati</taxon>
        <taxon>Actinomycetota</taxon>
        <taxon>Actinomycetes</taxon>
        <taxon>Streptosporangiales</taxon>
        <taxon>Streptosporangiaceae</taxon>
        <taxon>Streptosporangium</taxon>
    </lineage>
</organism>
<evidence type="ECO:0000256" key="1">
    <source>
        <dbReference type="SAM" id="MobiDB-lite"/>
    </source>
</evidence>
<protein>
    <recommendedName>
        <fullName evidence="5">CBM2 domain-containing protein</fullName>
    </recommendedName>
</protein>
<feature type="region of interest" description="Disordered" evidence="1">
    <location>
        <begin position="1"/>
        <end position="78"/>
    </location>
</feature>
<proteinExistence type="predicted"/>
<feature type="compositionally biased region" description="Low complexity" evidence="1">
    <location>
        <begin position="54"/>
        <end position="66"/>
    </location>
</feature>
<feature type="compositionally biased region" description="Basic and acidic residues" evidence="1">
    <location>
        <begin position="28"/>
        <end position="41"/>
    </location>
</feature>
<feature type="compositionally biased region" description="Low complexity" evidence="1">
    <location>
        <begin position="251"/>
        <end position="260"/>
    </location>
</feature>
<evidence type="ECO:0000313" key="3">
    <source>
        <dbReference type="EMBL" id="MBB5821497.1"/>
    </source>
</evidence>
<name>A0A7W9IIS8_9ACTN</name>
<feature type="transmembrane region" description="Helical" evidence="2">
    <location>
        <begin position="80"/>
        <end position="99"/>
    </location>
</feature>
<dbReference type="RefSeq" id="WP_184545663.1">
    <property type="nucleotide sequence ID" value="NZ_JACHMP010000001.1"/>
</dbReference>
<dbReference type="AlphaFoldDB" id="A0A7W9IIS8"/>
<keyword evidence="2" id="KW-0472">Membrane</keyword>
<feature type="compositionally biased region" description="Basic and acidic residues" evidence="1">
    <location>
        <begin position="1"/>
        <end position="14"/>
    </location>
</feature>
<dbReference type="Proteomes" id="UP000540685">
    <property type="component" value="Unassembled WGS sequence"/>
</dbReference>
<feature type="compositionally biased region" description="Acidic residues" evidence="1">
    <location>
        <begin position="128"/>
        <end position="159"/>
    </location>
</feature>
<evidence type="ECO:0000313" key="4">
    <source>
        <dbReference type="Proteomes" id="UP000540685"/>
    </source>
</evidence>
<reference evidence="3 4" key="1">
    <citation type="submission" date="2020-08" db="EMBL/GenBank/DDBJ databases">
        <title>Sequencing the genomes of 1000 actinobacteria strains.</title>
        <authorList>
            <person name="Klenk H.-P."/>
        </authorList>
    </citation>
    <scope>NUCLEOTIDE SEQUENCE [LARGE SCALE GENOMIC DNA]</scope>
    <source>
        <strain evidence="3 4">DSM 46887</strain>
    </source>
</reference>
<evidence type="ECO:0008006" key="5">
    <source>
        <dbReference type="Google" id="ProtNLM"/>
    </source>
</evidence>
<evidence type="ECO:0000256" key="2">
    <source>
        <dbReference type="SAM" id="Phobius"/>
    </source>
</evidence>
<feature type="compositionally biased region" description="Basic and acidic residues" evidence="1">
    <location>
        <begin position="193"/>
        <end position="205"/>
    </location>
</feature>
<comment type="caution">
    <text evidence="3">The sequence shown here is derived from an EMBL/GenBank/DDBJ whole genome shotgun (WGS) entry which is preliminary data.</text>
</comment>
<feature type="region of interest" description="Disordered" evidence="1">
    <location>
        <begin position="118"/>
        <end position="260"/>
    </location>
</feature>
<sequence length="358" mass="36875">MGRHGGKGEQDSPSRRRRGPEPTPQPVPRDEPIGRRLRPEESAVTQTRPGFLGSGWSSESEPSETTRPQEERKPGGRARAAVLAVAAVAVVLGGTVFGVQTLTGSESAADCPAAGCVAEASNQPEPQIDVDELVDEPLPDDEPGGPEEPEEPLPEETDGTTEPADTAGRTTPDPAPTSTRRRGGTAPTPRPTPTREDTRAPRTDDDPPPAEEPSPTNSPSQTLVGGHRGEEPSQVPLPAESVPAPAPAPAPGQTSAPPAAGAPITVGADLVQAKQQVYTVKLVVAVEETFTDLALSVPVSGEVTSVRGAGWSQDGGLLTIESPQGLKAGEELVVSFTARGAAEVPSTCRSVQGECSVA</sequence>
<accession>A0A7W9IIS8</accession>
<keyword evidence="4" id="KW-1185">Reference proteome</keyword>
<dbReference type="EMBL" id="JACHMP010000001">
    <property type="protein sequence ID" value="MBB5821497.1"/>
    <property type="molecule type" value="Genomic_DNA"/>
</dbReference>